<dbReference type="GO" id="GO:0009423">
    <property type="term" value="P:chorismate biosynthetic process"/>
    <property type="evidence" value="ECO:0007669"/>
    <property type="project" value="UniProtKB-UniRule"/>
</dbReference>
<name>A0A157SXI1_SACSO</name>
<keyword evidence="8 14" id="KW-0808">Transferase</keyword>
<dbReference type="HAMAP" id="MF_00370">
    <property type="entry name" value="Shik_kinase_arch"/>
    <property type="match status" value="1"/>
</dbReference>
<accession>A0A157SXI1</accession>
<dbReference type="Gene3D" id="3.30.230.10">
    <property type="match status" value="1"/>
</dbReference>
<dbReference type="GO" id="GO:0009073">
    <property type="term" value="P:aromatic amino acid family biosynthetic process"/>
    <property type="evidence" value="ECO:0007669"/>
    <property type="project" value="UniProtKB-KW"/>
</dbReference>
<sequence length="275" mass="30128">MGEVCEIMQAYGGVSIVNALPSWYGSSMAINLKVKVEIREGKRVYSQESELIKTILNYFKEKYSIPDIEVDIESELPQKSGLKSSSAVSVALIAEIAKQYDLRNINPPILSAILSLKAGVSYTGALDDAVASYCGGIAFTYNKMFRIVKLENLEDNLSILILAKGGRQKPVNLNELRKYSHVFEEIFKIALKDYLTAMKMNGILIANILGYSLEPIEIALKKGALAAGISGNGPSYFAVSKNGEEGPIYESLKKFGDVIIVRPVSLDCKDLSIKD</sequence>
<dbReference type="EC" id="2.7.1.71" evidence="4 14"/>
<dbReference type="InterPro" id="IPR020568">
    <property type="entry name" value="Ribosomal_Su5_D2-typ_SF"/>
</dbReference>
<keyword evidence="10 14" id="KW-0418">Kinase</keyword>
<evidence type="ECO:0000256" key="3">
    <source>
        <dbReference type="ARBA" id="ARBA00010202"/>
    </source>
</evidence>
<comment type="subcellular location">
    <subcellularLocation>
        <location evidence="1 14">Cytoplasm</location>
    </subcellularLocation>
</comment>
<dbReference type="GO" id="GO:0008652">
    <property type="term" value="P:amino acid biosynthetic process"/>
    <property type="evidence" value="ECO:0007669"/>
    <property type="project" value="UniProtKB-KW"/>
</dbReference>
<evidence type="ECO:0000256" key="1">
    <source>
        <dbReference type="ARBA" id="ARBA00004496"/>
    </source>
</evidence>
<dbReference type="InterPro" id="IPR036554">
    <property type="entry name" value="GHMP_kinase_C_sf"/>
</dbReference>
<dbReference type="PIRSF" id="PIRSF005758">
    <property type="entry name" value="Shikimt_kin_arch"/>
    <property type="match status" value="1"/>
</dbReference>
<evidence type="ECO:0000313" key="17">
    <source>
        <dbReference type="EMBL" id="SAI83845.1"/>
    </source>
</evidence>
<dbReference type="EMBL" id="LT549890">
    <property type="protein sequence ID" value="SAI83845.1"/>
    <property type="molecule type" value="Genomic_DNA"/>
</dbReference>
<proteinExistence type="inferred from homology"/>
<dbReference type="PATRIC" id="fig|2287.9.peg.299"/>
<dbReference type="NCBIfam" id="TIGR01920">
    <property type="entry name" value="Shik_kin_archae"/>
    <property type="match status" value="1"/>
</dbReference>
<feature type="domain" description="GHMP kinase C-terminal" evidence="16">
    <location>
        <begin position="216"/>
        <end position="256"/>
    </location>
</feature>
<dbReference type="InterPro" id="IPR006204">
    <property type="entry name" value="GHMP_kinase_N_dom"/>
</dbReference>
<dbReference type="Pfam" id="PF08544">
    <property type="entry name" value="GHMP_kinases_C"/>
    <property type="match status" value="1"/>
</dbReference>
<dbReference type="InterPro" id="IPR014721">
    <property type="entry name" value="Ribsml_uS5_D2-typ_fold_subgr"/>
</dbReference>
<keyword evidence="12 14" id="KW-0057">Aromatic amino acid biosynthesis</keyword>
<keyword evidence="6 14" id="KW-0963">Cytoplasm</keyword>
<dbReference type="InterPro" id="IPR010189">
    <property type="entry name" value="SK_arc"/>
</dbReference>
<evidence type="ECO:0000256" key="5">
    <source>
        <dbReference type="ARBA" id="ARBA00013853"/>
    </source>
</evidence>
<dbReference type="PANTHER" id="PTHR20861:SF3">
    <property type="entry name" value="SHIKIMATE KINASE"/>
    <property type="match status" value="1"/>
</dbReference>
<reference evidence="18" key="1">
    <citation type="submission" date="2016-04" db="EMBL/GenBank/DDBJ databases">
        <authorList>
            <person name="Shah S.A."/>
            <person name="Garrett R.A."/>
        </authorList>
    </citation>
    <scope>NUCLEOTIDE SEQUENCE [LARGE SCALE GENOMIC DNA]</scope>
    <source>
        <strain evidence="18">ATCC 35091 / DSM 1616 / JCM 8930 / NBRC 15331 / P1</strain>
    </source>
</reference>
<comment type="catalytic activity">
    <reaction evidence="13 14">
        <text>shikimate + ATP = 3-phosphoshikimate + ADP + H(+)</text>
        <dbReference type="Rhea" id="RHEA:13121"/>
        <dbReference type="ChEBI" id="CHEBI:15378"/>
        <dbReference type="ChEBI" id="CHEBI:30616"/>
        <dbReference type="ChEBI" id="CHEBI:36208"/>
        <dbReference type="ChEBI" id="CHEBI:145989"/>
        <dbReference type="ChEBI" id="CHEBI:456216"/>
        <dbReference type="EC" id="2.7.1.71"/>
    </reaction>
</comment>
<evidence type="ECO:0000256" key="9">
    <source>
        <dbReference type="ARBA" id="ARBA00022741"/>
    </source>
</evidence>
<comment type="pathway">
    <text evidence="2 14">Metabolic intermediate biosynthesis; chorismate biosynthesis; chorismate from D-erythrose 4-phosphate and phosphoenolpyruvate: step 5/7.</text>
</comment>
<feature type="domain" description="GHMP kinase N-terminal" evidence="15">
    <location>
        <begin position="51"/>
        <end position="136"/>
    </location>
</feature>
<evidence type="ECO:0000256" key="6">
    <source>
        <dbReference type="ARBA" id="ARBA00022490"/>
    </source>
</evidence>
<dbReference type="SUPFAM" id="SSF54211">
    <property type="entry name" value="Ribosomal protein S5 domain 2-like"/>
    <property type="match status" value="1"/>
</dbReference>
<evidence type="ECO:0000256" key="14">
    <source>
        <dbReference type="HAMAP-Rule" id="MF_00370"/>
    </source>
</evidence>
<dbReference type="AlphaFoldDB" id="A0A157SXI1"/>
<feature type="binding site" evidence="14">
    <location>
        <begin position="77"/>
        <end position="87"/>
    </location>
    <ligand>
        <name>ATP</name>
        <dbReference type="ChEBI" id="CHEBI:30616"/>
    </ligand>
</feature>
<keyword evidence="7 14" id="KW-0028">Amino-acid biosynthesis</keyword>
<evidence type="ECO:0000259" key="15">
    <source>
        <dbReference type="Pfam" id="PF00288"/>
    </source>
</evidence>
<evidence type="ECO:0000313" key="18">
    <source>
        <dbReference type="Proteomes" id="UP000076770"/>
    </source>
</evidence>
<dbReference type="GO" id="GO:0005524">
    <property type="term" value="F:ATP binding"/>
    <property type="evidence" value="ECO:0007669"/>
    <property type="project" value="UniProtKB-UniRule"/>
</dbReference>
<evidence type="ECO:0000256" key="4">
    <source>
        <dbReference type="ARBA" id="ARBA00012154"/>
    </source>
</evidence>
<evidence type="ECO:0000256" key="13">
    <source>
        <dbReference type="ARBA" id="ARBA00048567"/>
    </source>
</evidence>
<keyword evidence="11 14" id="KW-0067">ATP-binding</keyword>
<comment type="similarity">
    <text evidence="3 14">Belongs to the GHMP kinase family. Archaeal shikimate kinase subfamily.</text>
</comment>
<protein>
    <recommendedName>
        <fullName evidence="5 14">Shikimate kinase</fullName>
        <shortName evidence="14">SK</shortName>
        <ecNumber evidence="4 14">2.7.1.71</ecNumber>
    </recommendedName>
</protein>
<dbReference type="Proteomes" id="UP000076770">
    <property type="component" value="Chromosome i"/>
</dbReference>
<dbReference type="Pfam" id="PF00288">
    <property type="entry name" value="GHMP_kinases_N"/>
    <property type="match status" value="1"/>
</dbReference>
<evidence type="ECO:0000256" key="2">
    <source>
        <dbReference type="ARBA" id="ARBA00004842"/>
    </source>
</evidence>
<dbReference type="GO" id="GO:0005737">
    <property type="term" value="C:cytoplasm"/>
    <property type="evidence" value="ECO:0007669"/>
    <property type="project" value="UniProtKB-SubCell"/>
</dbReference>
<keyword evidence="9 14" id="KW-0547">Nucleotide-binding</keyword>
<evidence type="ECO:0000256" key="10">
    <source>
        <dbReference type="ARBA" id="ARBA00022777"/>
    </source>
</evidence>
<organism evidence="17 18">
    <name type="scientific">Saccharolobus solfataricus</name>
    <name type="common">Sulfolobus solfataricus</name>
    <dbReference type="NCBI Taxonomy" id="2287"/>
    <lineage>
        <taxon>Archaea</taxon>
        <taxon>Thermoproteota</taxon>
        <taxon>Thermoprotei</taxon>
        <taxon>Sulfolobales</taxon>
        <taxon>Sulfolobaceae</taxon>
        <taxon>Saccharolobus</taxon>
    </lineage>
</organism>
<evidence type="ECO:0000256" key="8">
    <source>
        <dbReference type="ARBA" id="ARBA00022679"/>
    </source>
</evidence>
<dbReference type="PANTHER" id="PTHR20861">
    <property type="entry name" value="HOMOSERINE/4-DIPHOSPHOCYTIDYL-2-C-METHYL-D-ERYTHRITOL KINASE"/>
    <property type="match status" value="1"/>
</dbReference>
<dbReference type="InterPro" id="IPR013750">
    <property type="entry name" value="GHMP_kinase_C_dom"/>
</dbReference>
<evidence type="ECO:0000256" key="12">
    <source>
        <dbReference type="ARBA" id="ARBA00023141"/>
    </source>
</evidence>
<dbReference type="GO" id="GO:0004765">
    <property type="term" value="F:shikimate kinase activity"/>
    <property type="evidence" value="ECO:0007669"/>
    <property type="project" value="UniProtKB-UniRule"/>
</dbReference>
<dbReference type="SUPFAM" id="SSF55060">
    <property type="entry name" value="GHMP Kinase, C-terminal domain"/>
    <property type="match status" value="1"/>
</dbReference>
<dbReference type="UniPathway" id="UPA00053">
    <property type="reaction ID" value="UER00088"/>
</dbReference>
<evidence type="ECO:0000259" key="16">
    <source>
        <dbReference type="Pfam" id="PF08544"/>
    </source>
</evidence>
<gene>
    <name evidence="14" type="primary">aroK</name>
    <name evidence="17" type="ORF">SSOP1_0291</name>
</gene>
<evidence type="ECO:0000256" key="7">
    <source>
        <dbReference type="ARBA" id="ARBA00022605"/>
    </source>
</evidence>
<evidence type="ECO:0000256" key="11">
    <source>
        <dbReference type="ARBA" id="ARBA00022840"/>
    </source>
</evidence>